<evidence type="ECO:0000313" key="1">
    <source>
        <dbReference type="EMBL" id="ADD67071.1"/>
    </source>
</evidence>
<evidence type="ECO:0000313" key="2">
    <source>
        <dbReference type="Proteomes" id="UP000002012"/>
    </source>
</evidence>
<dbReference type="PaxDb" id="522772-Dacet_0269"/>
<name>D4H2L0_DENA2</name>
<dbReference type="InParanoid" id="D4H2L0"/>
<accession>D4H2L0</accession>
<dbReference type="AlphaFoldDB" id="D4H2L0"/>
<dbReference type="RefSeq" id="WP_013009616.1">
    <property type="nucleotide sequence ID" value="NC_013943.1"/>
</dbReference>
<dbReference type="HOGENOM" id="CLU_3250396_0_0_0"/>
<sequence length="42" mass="4802">MPKLKNESKVSEEPKVMSAEINDYLCRIHEAISEARKSSYCS</sequence>
<gene>
    <name evidence="1" type="ordered locus">Dacet_0269</name>
</gene>
<dbReference type="Proteomes" id="UP000002012">
    <property type="component" value="Chromosome"/>
</dbReference>
<dbReference type="EMBL" id="CP001968">
    <property type="protein sequence ID" value="ADD67071.1"/>
    <property type="molecule type" value="Genomic_DNA"/>
</dbReference>
<dbReference type="STRING" id="522772.Dacet_0269"/>
<proteinExistence type="predicted"/>
<organism evidence="1 2">
    <name type="scientific">Denitrovibrio acetiphilus (strain DSM 12809 / NBRC 114555 / N2460)</name>
    <dbReference type="NCBI Taxonomy" id="522772"/>
    <lineage>
        <taxon>Bacteria</taxon>
        <taxon>Pseudomonadati</taxon>
        <taxon>Deferribacterota</taxon>
        <taxon>Deferribacteres</taxon>
        <taxon>Deferribacterales</taxon>
        <taxon>Geovibrionaceae</taxon>
        <taxon>Denitrovibrio</taxon>
    </lineage>
</organism>
<dbReference type="KEGG" id="dap:Dacet_0269"/>
<protein>
    <submittedName>
        <fullName evidence="1">Uncharacterized protein</fullName>
    </submittedName>
</protein>
<reference evidence="1 2" key="1">
    <citation type="journal article" date="2010" name="Stand. Genomic Sci.">
        <title>Complete genome sequence of Denitrovibrio acetiphilus type strain (N2460).</title>
        <authorList>
            <person name="Kiss H."/>
            <person name="Lang E."/>
            <person name="Lapidus A."/>
            <person name="Copeland A."/>
            <person name="Nolan M."/>
            <person name="Glavina Del Rio T."/>
            <person name="Chen F."/>
            <person name="Lucas S."/>
            <person name="Tice H."/>
            <person name="Cheng J.F."/>
            <person name="Han C."/>
            <person name="Goodwin L."/>
            <person name="Pitluck S."/>
            <person name="Liolios K."/>
            <person name="Pati A."/>
            <person name="Ivanova N."/>
            <person name="Mavromatis K."/>
            <person name="Chen A."/>
            <person name="Palaniappan K."/>
            <person name="Land M."/>
            <person name="Hauser L."/>
            <person name="Chang Y.J."/>
            <person name="Jeffries C.D."/>
            <person name="Detter J.C."/>
            <person name="Brettin T."/>
            <person name="Spring S."/>
            <person name="Rohde M."/>
            <person name="Goker M."/>
            <person name="Woyke T."/>
            <person name="Bristow J."/>
            <person name="Eisen J.A."/>
            <person name="Markowitz V."/>
            <person name="Hugenholtz P."/>
            <person name="Kyrpides N.C."/>
            <person name="Klenk H.P."/>
        </authorList>
    </citation>
    <scope>NUCLEOTIDE SEQUENCE [LARGE SCALE GENOMIC DNA]</scope>
    <source>
        <strain evidence="2">DSM 12809 / NBRC 114555 / N2460</strain>
    </source>
</reference>
<keyword evidence="2" id="KW-1185">Reference proteome</keyword>